<evidence type="ECO:0000256" key="2">
    <source>
        <dbReference type="ARBA" id="ARBA00023125"/>
    </source>
</evidence>
<dbReference type="Pfam" id="PF07702">
    <property type="entry name" value="UTRA"/>
    <property type="match status" value="1"/>
</dbReference>
<dbReference type="InterPro" id="IPR011663">
    <property type="entry name" value="UTRA"/>
</dbReference>
<dbReference type="Proteomes" id="UP000479526">
    <property type="component" value="Unassembled WGS sequence"/>
</dbReference>
<dbReference type="PANTHER" id="PTHR44846">
    <property type="entry name" value="MANNOSYL-D-GLYCERATE TRANSPORT/METABOLISM SYSTEM REPRESSOR MNGR-RELATED"/>
    <property type="match status" value="1"/>
</dbReference>
<dbReference type="GO" id="GO:0003700">
    <property type="term" value="F:DNA-binding transcription factor activity"/>
    <property type="evidence" value="ECO:0007669"/>
    <property type="project" value="InterPro"/>
</dbReference>
<dbReference type="InterPro" id="IPR036388">
    <property type="entry name" value="WH-like_DNA-bd_sf"/>
</dbReference>
<keyword evidence="2" id="KW-0238">DNA-binding</keyword>
<protein>
    <submittedName>
        <fullName evidence="5">UTRA domain-containing protein</fullName>
    </submittedName>
</protein>
<comment type="caution">
    <text evidence="5">The sequence shown here is derived from an EMBL/GenBank/DDBJ whole genome shotgun (WGS) entry which is preliminary data.</text>
</comment>
<dbReference type="InterPro" id="IPR028978">
    <property type="entry name" value="Chorismate_lyase_/UTRA_dom_sf"/>
</dbReference>
<dbReference type="PRINTS" id="PR00035">
    <property type="entry name" value="HTHGNTR"/>
</dbReference>
<gene>
    <name evidence="5" type="ORF">GT755_12545</name>
</gene>
<evidence type="ECO:0000256" key="1">
    <source>
        <dbReference type="ARBA" id="ARBA00023015"/>
    </source>
</evidence>
<dbReference type="EMBL" id="WXEW01000003">
    <property type="protein sequence ID" value="NAS22512.1"/>
    <property type="molecule type" value="Genomic_DNA"/>
</dbReference>
<dbReference type="SMART" id="SM00345">
    <property type="entry name" value="HTH_GNTR"/>
    <property type="match status" value="1"/>
</dbReference>
<dbReference type="Pfam" id="PF00392">
    <property type="entry name" value="GntR"/>
    <property type="match status" value="1"/>
</dbReference>
<evidence type="ECO:0000259" key="4">
    <source>
        <dbReference type="PROSITE" id="PS50949"/>
    </source>
</evidence>
<dbReference type="InterPro" id="IPR000524">
    <property type="entry name" value="Tscrpt_reg_HTH_GntR"/>
</dbReference>
<dbReference type="AlphaFoldDB" id="A0A7C9NHB6"/>
<dbReference type="SUPFAM" id="SSF46785">
    <property type="entry name" value="Winged helix' DNA-binding domain"/>
    <property type="match status" value="1"/>
</dbReference>
<dbReference type="InterPro" id="IPR050679">
    <property type="entry name" value="Bact_HTH_transcr_reg"/>
</dbReference>
<dbReference type="PANTHER" id="PTHR44846:SF17">
    <property type="entry name" value="GNTR-FAMILY TRANSCRIPTIONAL REGULATOR"/>
    <property type="match status" value="1"/>
</dbReference>
<evidence type="ECO:0000313" key="6">
    <source>
        <dbReference type="Proteomes" id="UP000479526"/>
    </source>
</evidence>
<dbReference type="Gene3D" id="1.10.10.10">
    <property type="entry name" value="Winged helix-like DNA-binding domain superfamily/Winged helix DNA-binding domain"/>
    <property type="match status" value="1"/>
</dbReference>
<dbReference type="GO" id="GO:0003677">
    <property type="term" value="F:DNA binding"/>
    <property type="evidence" value="ECO:0007669"/>
    <property type="project" value="UniProtKB-KW"/>
</dbReference>
<organism evidence="5 6">
    <name type="scientific">Herbidospora solisilvae</name>
    <dbReference type="NCBI Taxonomy" id="2696284"/>
    <lineage>
        <taxon>Bacteria</taxon>
        <taxon>Bacillati</taxon>
        <taxon>Actinomycetota</taxon>
        <taxon>Actinomycetes</taxon>
        <taxon>Streptosporangiales</taxon>
        <taxon>Streptosporangiaceae</taxon>
        <taxon>Herbidospora</taxon>
    </lineage>
</organism>
<feature type="domain" description="HTH gntR-type" evidence="4">
    <location>
        <begin position="1"/>
        <end position="69"/>
    </location>
</feature>
<dbReference type="RefSeq" id="WP_161479873.1">
    <property type="nucleotide sequence ID" value="NZ_WXEW01000003.1"/>
</dbReference>
<evidence type="ECO:0000313" key="5">
    <source>
        <dbReference type="EMBL" id="NAS22512.1"/>
    </source>
</evidence>
<dbReference type="SMART" id="SM00866">
    <property type="entry name" value="UTRA"/>
    <property type="match status" value="1"/>
</dbReference>
<dbReference type="Gene3D" id="3.40.1410.10">
    <property type="entry name" value="Chorismate lyase-like"/>
    <property type="match status" value="1"/>
</dbReference>
<dbReference type="InterPro" id="IPR036390">
    <property type="entry name" value="WH_DNA-bd_sf"/>
</dbReference>
<proteinExistence type="predicted"/>
<keyword evidence="3" id="KW-0804">Transcription</keyword>
<sequence length="248" mass="27718">MAKYRQIREDLRALIESGEYGPRALLPSLTDLTARYRVARNTATQALKELEQEGLIQSEGGRGWIVRPRPRPRRHGIDRYSRSTWAAGKAILIAETASQGMVARQQIRELAEVEAPEVVAVRLGIPVGTTVWVRRRTTFIEDRAHQLADSYYPLDLVEGTAIRQVDTGPGGGFARLEESGERLDEINEELAARMPTSREAIDLSLPPGTPVVELIRTTYDISGRAVEVMWSIIAGDMSSFSYRFKIPD</sequence>
<dbReference type="SUPFAM" id="SSF64288">
    <property type="entry name" value="Chorismate lyase-like"/>
    <property type="match status" value="1"/>
</dbReference>
<accession>A0A7C9NHB6</accession>
<keyword evidence="1" id="KW-0805">Transcription regulation</keyword>
<keyword evidence="6" id="KW-1185">Reference proteome</keyword>
<evidence type="ECO:0000256" key="3">
    <source>
        <dbReference type="ARBA" id="ARBA00023163"/>
    </source>
</evidence>
<name>A0A7C9NHB6_9ACTN</name>
<dbReference type="CDD" id="cd07377">
    <property type="entry name" value="WHTH_GntR"/>
    <property type="match status" value="1"/>
</dbReference>
<dbReference type="GO" id="GO:0045892">
    <property type="term" value="P:negative regulation of DNA-templated transcription"/>
    <property type="evidence" value="ECO:0007669"/>
    <property type="project" value="TreeGrafter"/>
</dbReference>
<reference evidence="5 6" key="1">
    <citation type="submission" date="2020-01" db="EMBL/GenBank/DDBJ databases">
        <title>Herbidospora sp. NEAU-GS84 nov., a novel actinomycete isolated from soil.</title>
        <authorList>
            <person name="Han L."/>
        </authorList>
    </citation>
    <scope>NUCLEOTIDE SEQUENCE [LARGE SCALE GENOMIC DNA]</scope>
    <source>
        <strain evidence="5 6">NEAU-GS84</strain>
    </source>
</reference>
<dbReference type="PROSITE" id="PS50949">
    <property type="entry name" value="HTH_GNTR"/>
    <property type="match status" value="1"/>
</dbReference>